<evidence type="ECO:0000256" key="1">
    <source>
        <dbReference type="ARBA" id="ARBA00001033"/>
    </source>
</evidence>
<evidence type="ECO:0000256" key="3">
    <source>
        <dbReference type="ARBA" id="ARBA00022723"/>
    </source>
</evidence>
<dbReference type="InterPro" id="IPR020550">
    <property type="entry name" value="Inositol_monophosphatase_CS"/>
</dbReference>
<dbReference type="PRINTS" id="PR00377">
    <property type="entry name" value="IMPHPHTASES"/>
</dbReference>
<dbReference type="EMBL" id="JBHUEM010000003">
    <property type="protein sequence ID" value="MFD1735659.1"/>
    <property type="molecule type" value="Genomic_DNA"/>
</dbReference>
<dbReference type="PROSITE" id="PS00629">
    <property type="entry name" value="IMP_1"/>
    <property type="match status" value="1"/>
</dbReference>
<protein>
    <recommendedName>
        <fullName evidence="2">inositol-phosphate phosphatase</fullName>
        <ecNumber evidence="2">3.1.3.25</ecNumber>
    </recommendedName>
</protein>
<keyword evidence="7" id="KW-1185">Reference proteome</keyword>
<keyword evidence="4" id="KW-0378">Hydrolase</keyword>
<name>A0ABW4LKC2_9BACI</name>
<accession>A0ABW4LKC2</accession>
<organism evidence="6 7">
    <name type="scientific">Bacillus salitolerans</name>
    <dbReference type="NCBI Taxonomy" id="1437434"/>
    <lineage>
        <taxon>Bacteria</taxon>
        <taxon>Bacillati</taxon>
        <taxon>Bacillota</taxon>
        <taxon>Bacilli</taxon>
        <taxon>Bacillales</taxon>
        <taxon>Bacillaceae</taxon>
        <taxon>Bacillus</taxon>
    </lineage>
</organism>
<dbReference type="Proteomes" id="UP001597214">
    <property type="component" value="Unassembled WGS sequence"/>
</dbReference>
<proteinExistence type="predicted"/>
<keyword evidence="3" id="KW-0479">Metal-binding</keyword>
<dbReference type="RefSeq" id="WP_377926763.1">
    <property type="nucleotide sequence ID" value="NZ_JBHUEM010000003.1"/>
</dbReference>
<gene>
    <name evidence="6" type="ORF">ACFSCX_03690</name>
</gene>
<comment type="catalytic activity">
    <reaction evidence="1">
        <text>a myo-inositol phosphate + H2O = myo-inositol + phosphate</text>
        <dbReference type="Rhea" id="RHEA:24056"/>
        <dbReference type="ChEBI" id="CHEBI:15377"/>
        <dbReference type="ChEBI" id="CHEBI:17268"/>
        <dbReference type="ChEBI" id="CHEBI:43474"/>
        <dbReference type="ChEBI" id="CHEBI:84139"/>
        <dbReference type="EC" id="3.1.3.25"/>
    </reaction>
</comment>
<dbReference type="InterPro" id="IPR020583">
    <property type="entry name" value="Inositol_monoP_metal-BS"/>
</dbReference>
<dbReference type="Gene3D" id="3.30.540.10">
    <property type="entry name" value="Fructose-1,6-Bisphosphatase, subunit A, domain 1"/>
    <property type="match status" value="1"/>
</dbReference>
<dbReference type="Gene3D" id="3.40.190.80">
    <property type="match status" value="1"/>
</dbReference>
<dbReference type="InterPro" id="IPR000760">
    <property type="entry name" value="Inositol_monophosphatase-like"/>
</dbReference>
<dbReference type="SUPFAM" id="SSF56655">
    <property type="entry name" value="Carbohydrate phosphatase"/>
    <property type="match status" value="1"/>
</dbReference>
<dbReference type="Pfam" id="PF00459">
    <property type="entry name" value="Inositol_P"/>
    <property type="match status" value="1"/>
</dbReference>
<evidence type="ECO:0000256" key="4">
    <source>
        <dbReference type="ARBA" id="ARBA00022801"/>
    </source>
</evidence>
<dbReference type="PANTHER" id="PTHR20854">
    <property type="entry name" value="INOSITOL MONOPHOSPHATASE"/>
    <property type="match status" value="1"/>
</dbReference>
<evidence type="ECO:0000313" key="7">
    <source>
        <dbReference type="Proteomes" id="UP001597214"/>
    </source>
</evidence>
<dbReference type="PANTHER" id="PTHR20854:SF4">
    <property type="entry name" value="INOSITOL-1-MONOPHOSPHATASE-RELATED"/>
    <property type="match status" value="1"/>
</dbReference>
<keyword evidence="5" id="KW-0460">Magnesium</keyword>
<reference evidence="7" key="1">
    <citation type="journal article" date="2019" name="Int. J. Syst. Evol. Microbiol.">
        <title>The Global Catalogue of Microorganisms (GCM) 10K type strain sequencing project: providing services to taxonomists for standard genome sequencing and annotation.</title>
        <authorList>
            <consortium name="The Broad Institute Genomics Platform"/>
            <consortium name="The Broad Institute Genome Sequencing Center for Infectious Disease"/>
            <person name="Wu L."/>
            <person name="Ma J."/>
        </authorList>
    </citation>
    <scope>NUCLEOTIDE SEQUENCE [LARGE SCALE GENOMIC DNA]</scope>
    <source>
        <strain evidence="7">CCUG 49339</strain>
    </source>
</reference>
<evidence type="ECO:0000256" key="2">
    <source>
        <dbReference type="ARBA" id="ARBA00013106"/>
    </source>
</evidence>
<dbReference type="EC" id="3.1.3.25" evidence="2"/>
<comment type="caution">
    <text evidence="6">The sequence shown here is derived from an EMBL/GenBank/DDBJ whole genome shotgun (WGS) entry which is preliminary data.</text>
</comment>
<dbReference type="PROSITE" id="PS00630">
    <property type="entry name" value="IMP_2"/>
    <property type="match status" value="1"/>
</dbReference>
<evidence type="ECO:0000313" key="6">
    <source>
        <dbReference type="EMBL" id="MFD1735659.1"/>
    </source>
</evidence>
<sequence length="268" mass="29539">MIGKSDWSMIDTYAKSWIKEAGSRIRDSFNKKLLIKTKSNKDDLVTNMDHETEQFLISKITETFPNHQILGEEGFGDEVKALDGVVWIIDPIDGTMNFVHQQRNFAISIGIYEDGVGQIGLIYDVVNDELYHAKKGQGAFFNDTALPALSDVSVDEAVIGINATWVLENKRIDSSVLTPLVKQVRGTRSYGSAALEMAYVAAGRLDAYITMRLAPWDFAAGMILIAEVGGVVTNIKGQPVGLLNESSVFASNGNLHKEVMKNYIEGFI</sequence>
<dbReference type="CDD" id="cd01637">
    <property type="entry name" value="IMPase_like"/>
    <property type="match status" value="1"/>
</dbReference>
<evidence type="ECO:0000256" key="5">
    <source>
        <dbReference type="ARBA" id="ARBA00022842"/>
    </source>
</evidence>